<keyword evidence="20" id="KW-1185">Reference proteome</keyword>
<dbReference type="RefSeq" id="WP_175166890.1">
    <property type="nucleotide sequence ID" value="NZ_CADIKW010000001.1"/>
</dbReference>
<keyword evidence="19" id="KW-0675">Receptor</keyword>
<feature type="signal peptide" evidence="16">
    <location>
        <begin position="1"/>
        <end position="31"/>
    </location>
</feature>
<evidence type="ECO:0000256" key="13">
    <source>
        <dbReference type="PROSITE-ProRule" id="PRU10144"/>
    </source>
</evidence>
<dbReference type="GeneID" id="94354611"/>
<feature type="domain" description="TonB-dependent receptor-like beta-barrel" evidence="17">
    <location>
        <begin position="294"/>
        <end position="713"/>
    </location>
</feature>
<keyword evidence="4" id="KW-0410">Iron transport</keyword>
<dbReference type="InterPro" id="IPR039426">
    <property type="entry name" value="TonB-dep_rcpt-like"/>
</dbReference>
<evidence type="ECO:0000256" key="9">
    <source>
        <dbReference type="ARBA" id="ARBA00023077"/>
    </source>
</evidence>
<dbReference type="InterPro" id="IPR010917">
    <property type="entry name" value="TonB_rcpt_CS"/>
</dbReference>
<keyword evidence="2 12" id="KW-0813">Transport</keyword>
<evidence type="ECO:0000259" key="17">
    <source>
        <dbReference type="Pfam" id="PF00593"/>
    </source>
</evidence>
<dbReference type="PANTHER" id="PTHR32552">
    <property type="entry name" value="FERRICHROME IRON RECEPTOR-RELATED"/>
    <property type="match status" value="1"/>
</dbReference>
<feature type="short sequence motif" description="TonB C-terminal box" evidence="13">
    <location>
        <begin position="731"/>
        <end position="748"/>
    </location>
</feature>
<evidence type="ECO:0000256" key="10">
    <source>
        <dbReference type="ARBA" id="ARBA00023136"/>
    </source>
</evidence>
<sequence>MPPSPALPRRRLCRPLLLALSLTLPPFSTRAQTPPAAASDAAWASTTASEAASNPPRAGATELPAVTVTARRREESAQDVPIGMTVLNGEQLSADAAPQAGNAGLARSAPNLAFTDTGGQNSNVFTIRGVGSFAPLSPDDTSVVMYANDVPRSVYGAPPTLLDVNRVEVLRGPQGTLFGRNTQGGAINVIANQPVFDREYTIRGEIGSHGHRLGELIANEALSDTVAARLALRYTTVDGTTPNLASGGKVGWADVGAARATVLWTPGANTVVTVTGSHDQQKAAAPRFVWLQNPRFPQTASDPENKIDWKDSSGSVKVEHEFEHFTLTSLTSYLDSRSRQAFDLTDGLIYSAMTGRPASVYNVPYADYADIRFQEQSWQQELRLSSPETSALGWTVGANYFHSSFRNDTTAKASPAAFNFQTQNGTQANRIKTDSASLFGEASVPLTPKLKALAGLRYTHEAKDARYRYTGNGNPAVVANFRQHDTLSDNFVTGRTGLSYDWSDALMTYATVSRGYVSGGFAGVSVNTPTGKPETPFEASTSWTYELGFKSQWFDRRLDLNGSVFLNEVKRGHLIVFNPSALLFTPASLDYRSKGAELDFAARVHPNVKLIGGAGYTHAELVSVPAGSATGAQSGNRVPNVPRLTANLGVEVEAPARPLGLPGQLNGQIVWQHVGARAADVKESFTLPAYDVVNLRAGWRDGPLEIYGFVYNLFDKRYLVAGQSWGPTVSSVRLGQERLAGVGMSWKF</sequence>
<dbReference type="EMBL" id="CADIKW010000001">
    <property type="protein sequence ID" value="CAB3832971.1"/>
    <property type="molecule type" value="Genomic_DNA"/>
</dbReference>
<accession>A0A6S7C501</accession>
<keyword evidence="10 12" id="KW-0472">Membrane</keyword>
<keyword evidence="7" id="KW-0408">Iron</keyword>
<dbReference type="PROSITE" id="PS01156">
    <property type="entry name" value="TONB_DEPENDENT_REC_2"/>
    <property type="match status" value="1"/>
</dbReference>
<evidence type="ECO:0000256" key="15">
    <source>
        <dbReference type="SAM" id="MobiDB-lite"/>
    </source>
</evidence>
<comment type="similarity">
    <text evidence="12 14">Belongs to the TonB-dependent receptor family.</text>
</comment>
<organism evidence="19 20">
    <name type="scientific">Achromobacter dolens</name>
    <dbReference type="NCBI Taxonomy" id="1287738"/>
    <lineage>
        <taxon>Bacteria</taxon>
        <taxon>Pseudomonadati</taxon>
        <taxon>Pseudomonadota</taxon>
        <taxon>Betaproteobacteria</taxon>
        <taxon>Burkholderiales</taxon>
        <taxon>Alcaligenaceae</taxon>
        <taxon>Achromobacter</taxon>
    </lineage>
</organism>
<evidence type="ECO:0000256" key="7">
    <source>
        <dbReference type="ARBA" id="ARBA00023004"/>
    </source>
</evidence>
<protein>
    <submittedName>
        <fullName evidence="19">Pesticin receptor</fullName>
    </submittedName>
</protein>
<evidence type="ECO:0000256" key="12">
    <source>
        <dbReference type="PROSITE-ProRule" id="PRU01360"/>
    </source>
</evidence>
<keyword evidence="8" id="KW-0406">Ion transport</keyword>
<dbReference type="Pfam" id="PF07715">
    <property type="entry name" value="Plug"/>
    <property type="match status" value="1"/>
</dbReference>
<evidence type="ECO:0000256" key="8">
    <source>
        <dbReference type="ARBA" id="ARBA00023065"/>
    </source>
</evidence>
<dbReference type="InterPro" id="IPR012910">
    <property type="entry name" value="Plug_dom"/>
</dbReference>
<keyword evidence="5 12" id="KW-0812">Transmembrane</keyword>
<reference evidence="19 20" key="1">
    <citation type="submission" date="2020-04" db="EMBL/GenBank/DDBJ databases">
        <authorList>
            <person name="De Canck E."/>
        </authorList>
    </citation>
    <scope>NUCLEOTIDE SEQUENCE [LARGE SCALE GENOMIC DNA]</scope>
    <source>
        <strain evidence="19 20">LMG 26841</strain>
    </source>
</reference>
<keyword evidence="3 12" id="KW-1134">Transmembrane beta strand</keyword>
<feature type="region of interest" description="Disordered" evidence="15">
    <location>
        <begin position="27"/>
        <end position="62"/>
    </location>
</feature>
<evidence type="ECO:0000256" key="5">
    <source>
        <dbReference type="ARBA" id="ARBA00022692"/>
    </source>
</evidence>
<dbReference type="AlphaFoldDB" id="A0A6S7C501"/>
<evidence type="ECO:0000313" key="20">
    <source>
        <dbReference type="Proteomes" id="UP000494272"/>
    </source>
</evidence>
<feature type="domain" description="TonB-dependent receptor plug" evidence="18">
    <location>
        <begin position="77"/>
        <end position="186"/>
    </location>
</feature>
<dbReference type="SUPFAM" id="SSF56935">
    <property type="entry name" value="Porins"/>
    <property type="match status" value="1"/>
</dbReference>
<feature type="chain" id="PRO_5028841902" evidence="16">
    <location>
        <begin position="32"/>
        <end position="748"/>
    </location>
</feature>
<dbReference type="GO" id="GO:0009279">
    <property type="term" value="C:cell outer membrane"/>
    <property type="evidence" value="ECO:0007669"/>
    <property type="project" value="UniProtKB-SubCell"/>
</dbReference>
<evidence type="ECO:0000256" key="14">
    <source>
        <dbReference type="RuleBase" id="RU003357"/>
    </source>
</evidence>
<evidence type="ECO:0000256" key="11">
    <source>
        <dbReference type="ARBA" id="ARBA00023237"/>
    </source>
</evidence>
<evidence type="ECO:0000256" key="6">
    <source>
        <dbReference type="ARBA" id="ARBA00022729"/>
    </source>
</evidence>
<evidence type="ECO:0000256" key="3">
    <source>
        <dbReference type="ARBA" id="ARBA00022452"/>
    </source>
</evidence>
<name>A0A6S7C501_9BURK</name>
<dbReference type="Pfam" id="PF00593">
    <property type="entry name" value="TonB_dep_Rec_b-barrel"/>
    <property type="match status" value="1"/>
</dbReference>
<evidence type="ECO:0000256" key="2">
    <source>
        <dbReference type="ARBA" id="ARBA00022448"/>
    </source>
</evidence>
<feature type="compositionally biased region" description="Low complexity" evidence="15">
    <location>
        <begin position="27"/>
        <end position="56"/>
    </location>
</feature>
<evidence type="ECO:0000259" key="18">
    <source>
        <dbReference type="Pfam" id="PF07715"/>
    </source>
</evidence>
<comment type="subcellular location">
    <subcellularLocation>
        <location evidence="1 12">Cell outer membrane</location>
        <topology evidence="1 12">Multi-pass membrane protein</topology>
    </subcellularLocation>
</comment>
<evidence type="ECO:0000313" key="19">
    <source>
        <dbReference type="EMBL" id="CAB3832971.1"/>
    </source>
</evidence>
<evidence type="ECO:0000256" key="4">
    <source>
        <dbReference type="ARBA" id="ARBA00022496"/>
    </source>
</evidence>
<dbReference type="PROSITE" id="PS52016">
    <property type="entry name" value="TONB_DEPENDENT_REC_3"/>
    <property type="match status" value="1"/>
</dbReference>
<evidence type="ECO:0000256" key="16">
    <source>
        <dbReference type="SAM" id="SignalP"/>
    </source>
</evidence>
<dbReference type="Proteomes" id="UP000494272">
    <property type="component" value="Unassembled WGS sequence"/>
</dbReference>
<dbReference type="PANTHER" id="PTHR32552:SF81">
    <property type="entry name" value="TONB-DEPENDENT OUTER MEMBRANE RECEPTOR"/>
    <property type="match status" value="1"/>
</dbReference>
<keyword evidence="9 14" id="KW-0798">TonB box</keyword>
<keyword evidence="6 16" id="KW-0732">Signal</keyword>
<dbReference type="Gene3D" id="2.40.170.20">
    <property type="entry name" value="TonB-dependent receptor, beta-barrel domain"/>
    <property type="match status" value="1"/>
</dbReference>
<proteinExistence type="inferred from homology"/>
<dbReference type="InterPro" id="IPR000531">
    <property type="entry name" value="Beta-barrel_TonB"/>
</dbReference>
<gene>
    <name evidence="19" type="primary">fyuA_1</name>
    <name evidence="19" type="ORF">LMG26841_01065</name>
</gene>
<dbReference type="InterPro" id="IPR036942">
    <property type="entry name" value="Beta-barrel_TonB_sf"/>
</dbReference>
<evidence type="ECO:0000256" key="1">
    <source>
        <dbReference type="ARBA" id="ARBA00004571"/>
    </source>
</evidence>
<dbReference type="GO" id="GO:0006826">
    <property type="term" value="P:iron ion transport"/>
    <property type="evidence" value="ECO:0007669"/>
    <property type="project" value="UniProtKB-KW"/>
</dbReference>
<keyword evidence="11 12" id="KW-0998">Cell outer membrane</keyword>